<dbReference type="GO" id="GO:0007031">
    <property type="term" value="P:peroxisome organization"/>
    <property type="evidence" value="ECO:0007669"/>
    <property type="project" value="UniProtKB-ARBA"/>
</dbReference>
<dbReference type="RefSeq" id="XP_025353042.1">
    <property type="nucleotide sequence ID" value="XM_025497396.1"/>
</dbReference>
<feature type="compositionally biased region" description="Low complexity" evidence="5">
    <location>
        <begin position="568"/>
        <end position="594"/>
    </location>
</feature>
<name>A0A316V5B6_9BASI</name>
<dbReference type="PANTHER" id="PTHR31679:SF2">
    <property type="entry name" value="PEROXISOMAL MEMBRANE PROTEIN PEX30-RELATED"/>
    <property type="match status" value="1"/>
</dbReference>
<dbReference type="STRING" id="1280837.A0A316V5B6"/>
<feature type="region of interest" description="Disordered" evidence="5">
    <location>
        <begin position="507"/>
        <end position="537"/>
    </location>
</feature>
<dbReference type="OrthoDB" id="5586090at2759"/>
<feature type="region of interest" description="Disordered" evidence="5">
    <location>
        <begin position="558"/>
        <end position="604"/>
    </location>
</feature>
<evidence type="ECO:0000256" key="2">
    <source>
        <dbReference type="ARBA" id="ARBA00022692"/>
    </source>
</evidence>
<evidence type="ECO:0000259" key="6">
    <source>
        <dbReference type="SMART" id="SM00694"/>
    </source>
</evidence>
<evidence type="ECO:0000313" key="8">
    <source>
        <dbReference type="Proteomes" id="UP000245771"/>
    </source>
</evidence>
<sequence length="744" mass="81525">MAAFDLPFNDTYLSFLHETRNANKAALKAQLAEVTERAKRYRYDENQDGIFGTDTLPSLTMSSKADQKTTSSQGQSVPVSDIASGTSASDSAVLTQYPSSLLRLLVLLSPAINVSARFVHLATWTGGPGTASHSFMLVLAWWAICLYGYETIRYCPQLALLVVLGFTGIARAVGITQGKPAKQTLHPSATLASSDTLKKTIDNITVLADFVSTFYTSLVQPIRDLFFWHDSSRTFGLAVFLISSWPAWLLLFSGTLAQVWDVLGLNAVTRSFYVNTSRVVAYTSPHVRAVFGPILSSAVVKFPGLFSRLDPALALLSKTNSYADRYVVPHVHASLATLAHHIPNSLQQASGPRIGVFPILALRVRHLLLVGGTIGLTWCSPWLALIRHALWRSALVRRSTRLTWSILSGQIFFSHSSTSPFHQGGRLTIGPHGEPIPLTDAALTQANIANGSIDGIKSEKGAESKTNSDKVRRHEDVVYQFTIFENQRWWMGLDWTAALLPQERPSWADESNNPVSPPASFSLPQTKSTLKHTPTSKDANAYTKRVVRWQWIDPEWTVAGRDQRPSDATSSAGAGNGANARRASIASAASATSGRTEEGQNANDLISDSTWLDVDPEGWQYGDNGWDKMSKKSGLGRYTRRRRWVRRAILVELVQTDYHPTPDELAGVEISCGKNQPFWSNGRNDEKVEELQQKKTGENVRERLAKAAANGSSIGTAQNTQATKLPTSTESDADPTATTAEKEE</sequence>
<evidence type="ECO:0000256" key="4">
    <source>
        <dbReference type="ARBA" id="ARBA00023136"/>
    </source>
</evidence>
<dbReference type="SMART" id="SM00694">
    <property type="entry name" value="DysFC"/>
    <property type="match status" value="1"/>
</dbReference>
<feature type="region of interest" description="Disordered" evidence="5">
    <location>
        <begin position="54"/>
        <end position="83"/>
    </location>
</feature>
<feature type="region of interest" description="Disordered" evidence="5">
    <location>
        <begin position="706"/>
        <end position="744"/>
    </location>
</feature>
<reference evidence="7 8" key="1">
    <citation type="journal article" date="2018" name="Mol. Biol. Evol.">
        <title>Broad Genomic Sampling Reveals a Smut Pathogenic Ancestry of the Fungal Clade Ustilaginomycotina.</title>
        <authorList>
            <person name="Kijpornyongpan T."/>
            <person name="Mondo S.J."/>
            <person name="Barry K."/>
            <person name="Sandor L."/>
            <person name="Lee J."/>
            <person name="Lipzen A."/>
            <person name="Pangilinan J."/>
            <person name="LaButti K."/>
            <person name="Hainaut M."/>
            <person name="Henrissat B."/>
            <person name="Grigoriev I.V."/>
            <person name="Spatafora J.W."/>
            <person name="Aime M.C."/>
        </authorList>
    </citation>
    <scope>NUCLEOTIDE SEQUENCE [LARGE SCALE GENOMIC DNA]</scope>
    <source>
        <strain evidence="7 8">MCA 3882</strain>
    </source>
</reference>
<dbReference type="EMBL" id="KZ819605">
    <property type="protein sequence ID" value="PWN32740.1"/>
    <property type="molecule type" value="Genomic_DNA"/>
</dbReference>
<evidence type="ECO:0000256" key="1">
    <source>
        <dbReference type="ARBA" id="ARBA00004127"/>
    </source>
</evidence>
<feature type="compositionally biased region" description="Polar residues" evidence="5">
    <location>
        <begin position="710"/>
        <end position="730"/>
    </location>
</feature>
<evidence type="ECO:0000313" key="7">
    <source>
        <dbReference type="EMBL" id="PWN32740.1"/>
    </source>
</evidence>
<feature type="compositionally biased region" description="Polar residues" evidence="5">
    <location>
        <begin position="522"/>
        <end position="537"/>
    </location>
</feature>
<evidence type="ECO:0000256" key="5">
    <source>
        <dbReference type="SAM" id="MobiDB-lite"/>
    </source>
</evidence>
<comment type="subcellular location">
    <subcellularLocation>
        <location evidence="1">Endomembrane system</location>
        <topology evidence="1">Multi-pass membrane protein</topology>
    </subcellularLocation>
</comment>
<organism evidence="7 8">
    <name type="scientific">Meira miltonrushii</name>
    <dbReference type="NCBI Taxonomy" id="1280837"/>
    <lineage>
        <taxon>Eukaryota</taxon>
        <taxon>Fungi</taxon>
        <taxon>Dikarya</taxon>
        <taxon>Basidiomycota</taxon>
        <taxon>Ustilaginomycotina</taxon>
        <taxon>Exobasidiomycetes</taxon>
        <taxon>Exobasidiales</taxon>
        <taxon>Brachybasidiaceae</taxon>
        <taxon>Meira</taxon>
    </lineage>
</organism>
<keyword evidence="8" id="KW-1185">Reference proteome</keyword>
<dbReference type="InParanoid" id="A0A316V5B6"/>
<dbReference type="PANTHER" id="PTHR31679">
    <property type="entry name" value="PEROXISOMAL MEMBRANE PROTEIN PEX30-RELATED"/>
    <property type="match status" value="1"/>
</dbReference>
<gene>
    <name evidence="7" type="ORF">FA14DRAFT_149390</name>
</gene>
<dbReference type="InterPro" id="IPR052646">
    <property type="entry name" value="Peroxisomal_PEX28-32"/>
</dbReference>
<protein>
    <recommendedName>
        <fullName evidence="6">Peroxin/Ferlin domain-containing protein</fullName>
    </recommendedName>
</protein>
<feature type="compositionally biased region" description="Polar residues" evidence="5">
    <location>
        <begin position="55"/>
        <end position="83"/>
    </location>
</feature>
<dbReference type="GO" id="GO:0005778">
    <property type="term" value="C:peroxisomal membrane"/>
    <property type="evidence" value="ECO:0007669"/>
    <property type="project" value="TreeGrafter"/>
</dbReference>
<feature type="domain" description="Peroxin/Ferlin" evidence="6">
    <location>
        <begin position="618"/>
        <end position="651"/>
    </location>
</feature>
<accession>A0A316V5B6</accession>
<keyword evidence="2" id="KW-0812">Transmembrane</keyword>
<dbReference type="GeneID" id="37019177"/>
<keyword evidence="4" id="KW-0472">Membrane</keyword>
<evidence type="ECO:0000256" key="3">
    <source>
        <dbReference type="ARBA" id="ARBA00022989"/>
    </source>
</evidence>
<keyword evidence="3" id="KW-1133">Transmembrane helix</keyword>
<dbReference type="AlphaFoldDB" id="A0A316V5B6"/>
<dbReference type="InterPro" id="IPR010482">
    <property type="entry name" value="TECPR1-like_DysF"/>
</dbReference>
<proteinExistence type="predicted"/>
<dbReference type="GO" id="GO:0012505">
    <property type="term" value="C:endomembrane system"/>
    <property type="evidence" value="ECO:0007669"/>
    <property type="project" value="UniProtKB-SubCell"/>
</dbReference>
<dbReference type="InterPro" id="IPR006614">
    <property type="entry name" value="Peroxin/Ferlin"/>
</dbReference>
<dbReference type="Pfam" id="PF06398">
    <property type="entry name" value="Pex24p"/>
    <property type="match status" value="1"/>
</dbReference>
<dbReference type="Proteomes" id="UP000245771">
    <property type="component" value="Unassembled WGS sequence"/>
</dbReference>